<comment type="similarity">
    <text evidence="1 9">Belongs to the lysophospholipase family.</text>
</comment>
<feature type="transmembrane region" description="Helical" evidence="10">
    <location>
        <begin position="640"/>
        <end position="663"/>
    </location>
</feature>
<keyword evidence="5 8" id="KW-0442">Lipid degradation</keyword>
<keyword evidence="3" id="KW-0732">Signal</keyword>
<evidence type="ECO:0000256" key="1">
    <source>
        <dbReference type="ARBA" id="ARBA00008780"/>
    </source>
</evidence>
<protein>
    <recommendedName>
        <fullName evidence="2 9">Lysophospholipase</fullName>
        <ecNumber evidence="2 9">3.1.1.5</ecNumber>
    </recommendedName>
</protein>
<evidence type="ECO:0000256" key="5">
    <source>
        <dbReference type="ARBA" id="ARBA00022963"/>
    </source>
</evidence>
<dbReference type="InterPro" id="IPR002642">
    <property type="entry name" value="LysoPLipase_cat_dom"/>
</dbReference>
<evidence type="ECO:0000313" key="13">
    <source>
        <dbReference type="Proteomes" id="UP001383192"/>
    </source>
</evidence>
<name>A0AAW0CA32_9AGAR</name>
<dbReference type="PANTHER" id="PTHR10728">
    <property type="entry name" value="CYTOSOLIC PHOSPHOLIPASE A2"/>
    <property type="match status" value="1"/>
</dbReference>
<evidence type="ECO:0000256" key="2">
    <source>
        <dbReference type="ARBA" id="ARBA00013274"/>
    </source>
</evidence>
<dbReference type="Pfam" id="PF01735">
    <property type="entry name" value="PLA2_B"/>
    <property type="match status" value="1"/>
</dbReference>
<comment type="catalytic activity">
    <reaction evidence="9">
        <text>a 1-acyl-sn-glycero-3-phosphocholine + H2O = sn-glycerol 3-phosphocholine + a fatty acid + H(+)</text>
        <dbReference type="Rhea" id="RHEA:15177"/>
        <dbReference type="ChEBI" id="CHEBI:15377"/>
        <dbReference type="ChEBI" id="CHEBI:15378"/>
        <dbReference type="ChEBI" id="CHEBI:16870"/>
        <dbReference type="ChEBI" id="CHEBI:28868"/>
        <dbReference type="ChEBI" id="CHEBI:58168"/>
        <dbReference type="EC" id="3.1.1.5"/>
    </reaction>
</comment>
<keyword evidence="6 8" id="KW-0443">Lipid metabolism</keyword>
<dbReference type="PANTHER" id="PTHR10728:SF33">
    <property type="entry name" value="LYSOPHOSPHOLIPASE 1-RELATED"/>
    <property type="match status" value="1"/>
</dbReference>
<evidence type="ECO:0000256" key="3">
    <source>
        <dbReference type="ARBA" id="ARBA00022729"/>
    </source>
</evidence>
<evidence type="ECO:0000313" key="12">
    <source>
        <dbReference type="EMBL" id="KAK7035486.1"/>
    </source>
</evidence>
<keyword evidence="4 8" id="KW-0378">Hydrolase</keyword>
<accession>A0AAW0CA32</accession>
<dbReference type="PROSITE" id="PS51210">
    <property type="entry name" value="PLA2C"/>
    <property type="match status" value="1"/>
</dbReference>
<dbReference type="SMART" id="SM00022">
    <property type="entry name" value="PLAc"/>
    <property type="match status" value="1"/>
</dbReference>
<dbReference type="SUPFAM" id="SSF52151">
    <property type="entry name" value="FabD/lysophospholipase-like"/>
    <property type="match status" value="1"/>
</dbReference>
<evidence type="ECO:0000259" key="11">
    <source>
        <dbReference type="PROSITE" id="PS51210"/>
    </source>
</evidence>
<dbReference type="EC" id="3.1.1.5" evidence="2 9"/>
<reference evidence="12 13" key="1">
    <citation type="submission" date="2024-01" db="EMBL/GenBank/DDBJ databases">
        <title>A draft genome for a cacao thread blight-causing isolate of Paramarasmius palmivorus.</title>
        <authorList>
            <person name="Baruah I.K."/>
            <person name="Bukari Y."/>
            <person name="Amoako-Attah I."/>
            <person name="Meinhardt L.W."/>
            <person name="Bailey B.A."/>
            <person name="Cohen S.P."/>
        </authorList>
    </citation>
    <scope>NUCLEOTIDE SEQUENCE [LARGE SCALE GENOMIC DNA]</scope>
    <source>
        <strain evidence="12 13">GH-12</strain>
    </source>
</reference>
<proteinExistence type="inferred from homology"/>
<evidence type="ECO:0000256" key="9">
    <source>
        <dbReference type="RuleBase" id="RU362103"/>
    </source>
</evidence>
<keyword evidence="7" id="KW-0325">Glycoprotein</keyword>
<evidence type="ECO:0000256" key="8">
    <source>
        <dbReference type="PROSITE-ProRule" id="PRU00555"/>
    </source>
</evidence>
<evidence type="ECO:0000256" key="4">
    <source>
        <dbReference type="ARBA" id="ARBA00022801"/>
    </source>
</evidence>
<dbReference type="Gene3D" id="3.40.1090.10">
    <property type="entry name" value="Cytosolic phospholipase A2 catalytic domain"/>
    <property type="match status" value="1"/>
</dbReference>
<keyword evidence="10" id="KW-1133">Transmembrane helix</keyword>
<evidence type="ECO:0000256" key="10">
    <source>
        <dbReference type="SAM" id="Phobius"/>
    </source>
</evidence>
<dbReference type="GO" id="GO:0004623">
    <property type="term" value="F:phospholipase A2 activity"/>
    <property type="evidence" value="ECO:0007669"/>
    <property type="project" value="TreeGrafter"/>
</dbReference>
<dbReference type="AlphaFoldDB" id="A0AAW0CA32"/>
<keyword evidence="10" id="KW-0812">Transmembrane</keyword>
<dbReference type="GO" id="GO:0046475">
    <property type="term" value="P:glycerophospholipid catabolic process"/>
    <property type="evidence" value="ECO:0007669"/>
    <property type="project" value="TreeGrafter"/>
</dbReference>
<comment type="caution">
    <text evidence="12">The sequence shown here is derived from an EMBL/GenBank/DDBJ whole genome shotgun (WGS) entry which is preliminary data.</text>
</comment>
<dbReference type="Proteomes" id="UP001383192">
    <property type="component" value="Unassembled WGS sequence"/>
</dbReference>
<evidence type="ECO:0000256" key="6">
    <source>
        <dbReference type="ARBA" id="ARBA00023098"/>
    </source>
</evidence>
<keyword evidence="13" id="KW-1185">Reference proteome</keyword>
<gene>
    <name evidence="12" type="ORF">VNI00_011779</name>
</gene>
<evidence type="ECO:0000256" key="7">
    <source>
        <dbReference type="ARBA" id="ARBA00023180"/>
    </source>
</evidence>
<dbReference type="GO" id="GO:0005829">
    <property type="term" value="C:cytosol"/>
    <property type="evidence" value="ECO:0007669"/>
    <property type="project" value="TreeGrafter"/>
</dbReference>
<dbReference type="EMBL" id="JAYKXP010000052">
    <property type="protein sequence ID" value="KAK7035486.1"/>
    <property type="molecule type" value="Genomic_DNA"/>
</dbReference>
<dbReference type="InterPro" id="IPR016035">
    <property type="entry name" value="Acyl_Trfase/lysoPLipase"/>
</dbReference>
<sequence>MLLFFLYPALALAQAVTDYAPKVDVPCPDLSTFEFVREWTPQNQSLNSAEETYINTRQTQVLPGAWKDWLGDASQLGYDFNALSQNLPKVGIAIPGGGLRAAQYGAATLNALDARNDTAKAAGTGGLLQVASYITGLSGGSWITSSLIFNNFPTLYDLVFGSTSAGTNGWQLDVPFVTPDGTNLFSDLNQYFFGSILWSVMAKAKTGIDTSLTDPWARMISYHFLNQTTPANFFTNDSAHGAGQLWSSMPLVPAFAGHQVPLPILVTDSRPVGSNYTTALPLEPTVYEITPFELASYDPDLSAGANIIYAGTHMTDKKPTGGSTCVTGFDQVGFMMGTSASLFNQILDFAHNTLQGFSDSDGAGLLYVLSRQLSQVRTRADDVANWPSPFNGVKSSTFRDSNATWLELLDGASNGENVPYAPLLVRERALDVIVTLEGSADDPNNWPNGSSPIMTSTRQQKLLQPSHQRFPPIPMDPQVWIDTGIRARPTFFGCNPQSKTDYPLVVYLPNAPPLDGSDPAANTATFRLTYTIPHTQLIFDQVLKNTIGGFVPGTNDPDPDFGKCLQCALIDRARLSSNSSSTPIPRSDICTKCFDRYCYDPQAANQPNAARDLPNRKQAFVDPDPQGLDKFSGFISRNKAGFIGGIVGLVVFIGAVIGGLIWWKKRRDAQRAKGEYARVAALTDLDGGKGGGYENYVREAEVYEMRR</sequence>
<keyword evidence="10" id="KW-0472">Membrane</keyword>
<organism evidence="12 13">
    <name type="scientific">Paramarasmius palmivorus</name>
    <dbReference type="NCBI Taxonomy" id="297713"/>
    <lineage>
        <taxon>Eukaryota</taxon>
        <taxon>Fungi</taxon>
        <taxon>Dikarya</taxon>
        <taxon>Basidiomycota</taxon>
        <taxon>Agaricomycotina</taxon>
        <taxon>Agaricomycetes</taxon>
        <taxon>Agaricomycetidae</taxon>
        <taxon>Agaricales</taxon>
        <taxon>Marasmiineae</taxon>
        <taxon>Marasmiaceae</taxon>
        <taxon>Paramarasmius</taxon>
    </lineage>
</organism>
<feature type="domain" description="PLA2c" evidence="11">
    <location>
        <begin position="26"/>
        <end position="604"/>
    </location>
</feature>
<dbReference type="GO" id="GO:0004622">
    <property type="term" value="F:phosphatidylcholine lysophospholipase activity"/>
    <property type="evidence" value="ECO:0007669"/>
    <property type="project" value="UniProtKB-EC"/>
</dbReference>